<dbReference type="GeneID" id="85312479"/>
<name>A0AAJ0FHM5_9PEZI</name>
<evidence type="ECO:0000313" key="3">
    <source>
        <dbReference type="EMBL" id="KAK1762314.1"/>
    </source>
</evidence>
<dbReference type="InterPro" id="IPR052895">
    <property type="entry name" value="HetReg/Transcr_Mod"/>
</dbReference>
<dbReference type="Proteomes" id="UP001244011">
    <property type="component" value="Unassembled WGS sequence"/>
</dbReference>
<keyword evidence="1" id="KW-1133">Transmembrane helix</keyword>
<keyword evidence="4" id="KW-1185">Reference proteome</keyword>
<feature type="transmembrane region" description="Helical" evidence="1">
    <location>
        <begin position="608"/>
        <end position="628"/>
    </location>
</feature>
<dbReference type="EMBL" id="MU839039">
    <property type="protein sequence ID" value="KAK1762314.1"/>
    <property type="molecule type" value="Genomic_DNA"/>
</dbReference>
<dbReference type="PANTHER" id="PTHR24148">
    <property type="entry name" value="ANKYRIN REPEAT DOMAIN-CONTAINING PROTEIN 39 HOMOLOG-RELATED"/>
    <property type="match status" value="1"/>
</dbReference>
<evidence type="ECO:0000256" key="1">
    <source>
        <dbReference type="SAM" id="Phobius"/>
    </source>
</evidence>
<evidence type="ECO:0000313" key="4">
    <source>
        <dbReference type="Proteomes" id="UP001244011"/>
    </source>
</evidence>
<sequence>MPLTSPPWAPMYQYAPIDAKPRVFRLIKLLKPIRSYLPSSRDTVRLEIIEVDLDAACLYDALSYTWGVQGLRQPDRRVIVETPDGSRELRIFRPLELALLHLAATNYADRPLFVDQICINQSDDGEKGSQVPLMRDIYTNCARVIVWLGPASRSSDKWFDFTLKVCNEGILSRFMRQNVGHFMNVFDAVMDPSREVTAAEREDRDDILWLLAQYGHRYPLDGFADVLGRAWFNRLWIIQESCLAPSVIFVSGTRSLCFDCFRSGTLFYNIYNTHWLNNVQHSVSQGEVRRRNELLTVTRGLIRIFQERKAIHTAGRRQQLYDVLLKYNVNDDGPKIGATLPEDRLYGLLGLVGDDDSLHGLVVRYGDAIKVYTEFAGMLARKNIDVLLFSQSPKRVAGLPSWVPDWSMDLKVPHAYTNLTTPVFKPRSVDDQQEPNVDLELGRLAVQGMVIDQIIQVGRQSMHSDPERQVTALVDFRSVRRFTTEIDEFLQLASDNPLCPFPYSSNEELRLQAAVRLSDAALSEKHFSEALGSTTEATKKLQALHGEAAKWGQRLIDTDRQVKSYHINRIIGTVGIIPWYCVPVGEVDVLRLCALDPISALKTGLKGAALFLVDALGICASSAAVVLFSKYLQIRRRFTGVRFNDPGSKEVVTKVGLSSDLIIGHDMSTYRENLLKNIGRRVYLTEKGYIGLGPGGMMHGDFVAFLFGGTVPHILRQRVGSSLSGRDTSWQYVGEAYCDGVMDGEAVGSGHENATTFNIF</sequence>
<dbReference type="Pfam" id="PF06985">
    <property type="entry name" value="HET"/>
    <property type="match status" value="1"/>
</dbReference>
<keyword evidence="1" id="KW-0812">Transmembrane</keyword>
<dbReference type="AlphaFoldDB" id="A0AAJ0FHM5"/>
<gene>
    <name evidence="3" type="ORF">QBC33DRAFT_552268</name>
</gene>
<organism evidence="3 4">
    <name type="scientific">Phialemonium atrogriseum</name>
    <dbReference type="NCBI Taxonomy" id="1093897"/>
    <lineage>
        <taxon>Eukaryota</taxon>
        <taxon>Fungi</taxon>
        <taxon>Dikarya</taxon>
        <taxon>Ascomycota</taxon>
        <taxon>Pezizomycotina</taxon>
        <taxon>Sordariomycetes</taxon>
        <taxon>Sordariomycetidae</taxon>
        <taxon>Cephalothecales</taxon>
        <taxon>Cephalothecaceae</taxon>
        <taxon>Phialemonium</taxon>
    </lineage>
</organism>
<dbReference type="Pfam" id="PF26639">
    <property type="entry name" value="Het-6_barrel"/>
    <property type="match status" value="1"/>
</dbReference>
<protein>
    <submittedName>
        <fullName evidence="3">Heterokaryon incompatibility protein-domain-containing protein</fullName>
    </submittedName>
</protein>
<dbReference type="PANTHER" id="PTHR24148:SF73">
    <property type="entry name" value="HET DOMAIN PROTEIN (AFU_ORTHOLOGUE AFUA_8G01020)"/>
    <property type="match status" value="1"/>
</dbReference>
<comment type="caution">
    <text evidence="3">The sequence shown here is derived from an EMBL/GenBank/DDBJ whole genome shotgun (WGS) entry which is preliminary data.</text>
</comment>
<dbReference type="InterPro" id="IPR010730">
    <property type="entry name" value="HET"/>
</dbReference>
<proteinExistence type="predicted"/>
<evidence type="ECO:0000259" key="2">
    <source>
        <dbReference type="Pfam" id="PF06985"/>
    </source>
</evidence>
<keyword evidence="1" id="KW-0472">Membrane</keyword>
<accession>A0AAJ0FHM5</accession>
<feature type="domain" description="Heterokaryon incompatibility" evidence="2">
    <location>
        <begin position="59"/>
        <end position="240"/>
    </location>
</feature>
<dbReference type="RefSeq" id="XP_060278527.1">
    <property type="nucleotide sequence ID" value="XM_060429292.1"/>
</dbReference>
<reference evidence="3" key="1">
    <citation type="submission" date="2023-06" db="EMBL/GenBank/DDBJ databases">
        <title>Genome-scale phylogeny and comparative genomics of the fungal order Sordariales.</title>
        <authorList>
            <consortium name="Lawrence Berkeley National Laboratory"/>
            <person name="Hensen N."/>
            <person name="Bonometti L."/>
            <person name="Westerberg I."/>
            <person name="Brannstrom I.O."/>
            <person name="Guillou S."/>
            <person name="Cros-Aarteil S."/>
            <person name="Calhoun S."/>
            <person name="Haridas S."/>
            <person name="Kuo A."/>
            <person name="Mondo S."/>
            <person name="Pangilinan J."/>
            <person name="Riley R."/>
            <person name="Labutti K."/>
            <person name="Andreopoulos B."/>
            <person name="Lipzen A."/>
            <person name="Chen C."/>
            <person name="Yanf M."/>
            <person name="Daum C."/>
            <person name="Ng V."/>
            <person name="Clum A."/>
            <person name="Steindorff A."/>
            <person name="Ohm R."/>
            <person name="Martin F."/>
            <person name="Silar P."/>
            <person name="Natvig D."/>
            <person name="Lalanne C."/>
            <person name="Gautier V."/>
            <person name="Ament-Velasquez S.L."/>
            <person name="Kruys A."/>
            <person name="Hutchinson M.I."/>
            <person name="Powell A.J."/>
            <person name="Barry K."/>
            <person name="Miller A.N."/>
            <person name="Grigoriev I.V."/>
            <person name="Debuchy R."/>
            <person name="Gladieux P."/>
            <person name="Thoren M.H."/>
            <person name="Johannesson H."/>
        </authorList>
    </citation>
    <scope>NUCLEOTIDE SEQUENCE</scope>
    <source>
        <strain evidence="3">8032-3</strain>
    </source>
</reference>